<evidence type="ECO:0000256" key="2">
    <source>
        <dbReference type="PIRNR" id="PIRNR037226"/>
    </source>
</evidence>
<reference evidence="3 4" key="1">
    <citation type="submission" date="2015-06" db="EMBL/GenBank/DDBJ databases">
        <title>Talaromyces atroroseus IBT 11181 draft genome.</title>
        <authorList>
            <person name="Rasmussen K.B."/>
            <person name="Rasmussen S."/>
            <person name="Petersen B."/>
            <person name="Sicheritz-Ponten T."/>
            <person name="Mortensen U.H."/>
            <person name="Thrane U."/>
        </authorList>
    </citation>
    <scope>NUCLEOTIDE SEQUENCE [LARGE SCALE GENOMIC DNA]</scope>
    <source>
        <strain evidence="3 4">IBT 11181</strain>
    </source>
</reference>
<dbReference type="SUPFAM" id="SSF53187">
    <property type="entry name" value="Zn-dependent exopeptidases"/>
    <property type="match status" value="1"/>
</dbReference>
<dbReference type="InterPro" id="IPR017144">
    <property type="entry name" value="Xaa-Arg_dipeptidase"/>
</dbReference>
<comment type="similarity">
    <text evidence="1 2">Belongs to the peptidase M20A family.</text>
</comment>
<dbReference type="Proteomes" id="UP000214365">
    <property type="component" value="Unassembled WGS sequence"/>
</dbReference>
<dbReference type="STRING" id="1441469.A0A225B647"/>
<dbReference type="RefSeq" id="XP_020121498.1">
    <property type="nucleotide sequence ID" value="XM_020266031.1"/>
</dbReference>
<dbReference type="InterPro" id="IPR036264">
    <property type="entry name" value="Bact_exopeptidase_dim_dom"/>
</dbReference>
<name>A0A225B647_TALAT</name>
<dbReference type="GeneID" id="31003457"/>
<dbReference type="InterPro" id="IPR002933">
    <property type="entry name" value="Peptidase_M20"/>
</dbReference>
<keyword evidence="4" id="KW-1185">Reference proteome</keyword>
<dbReference type="Gene3D" id="3.40.630.10">
    <property type="entry name" value="Zn peptidases"/>
    <property type="match status" value="3"/>
</dbReference>
<evidence type="ECO:0000313" key="4">
    <source>
        <dbReference type="Proteomes" id="UP000214365"/>
    </source>
</evidence>
<evidence type="ECO:0000256" key="1">
    <source>
        <dbReference type="ARBA" id="ARBA00006247"/>
    </source>
</evidence>
<dbReference type="Pfam" id="PF01546">
    <property type="entry name" value="Peptidase_M20"/>
    <property type="match status" value="1"/>
</dbReference>
<gene>
    <name evidence="3" type="ORF">UA08_03702</name>
</gene>
<sequence>MPKAVSTEEVKAPADAVVDQLRAKLGLVNKQIWSNPETAYEEHNIHDALCDFLENEGFQVTRHALGIGHACGHNLIASSSIAAFIALSTVLKRFGMPGRTQLLGTPAEENGGGKAKLIENGAYQRADVSLMGHAGPTRIFPELESDGIAGLLVNARKEFTCEFIGKSAHAGGNPWTRLNALDALVTSYNNVAVLRQQIQPDDRIHCAFLDTPKDLVPRVRNCIEAAALATGCKVNLMEDQLYADIEINETLCERYQFHMSKYGRNVTKNFPKFLAGSSNVGNVSYIMPTIHPMFSIHAPDGSFPHNPSFETAPGTDVAFEEALVVGKLLALIGWDVLTDNDLLQRAKYQWKQATSENQTVSRHLGSNTLSDLL</sequence>
<dbReference type="SUPFAM" id="SSF55031">
    <property type="entry name" value="Bacterial exopeptidase dimerisation domain"/>
    <property type="match status" value="1"/>
</dbReference>
<dbReference type="EMBL" id="LFMY01000004">
    <property type="protein sequence ID" value="OKL61377.1"/>
    <property type="molecule type" value="Genomic_DNA"/>
</dbReference>
<dbReference type="OrthoDB" id="6119954at2759"/>
<proteinExistence type="inferred from homology"/>
<dbReference type="PANTHER" id="PTHR30575:SF8">
    <property type="entry name" value="PEPTIDASE M20 DOMAIN-CONTAINING PROTEIN 2"/>
    <property type="match status" value="1"/>
</dbReference>
<dbReference type="InterPro" id="IPR052030">
    <property type="entry name" value="Peptidase_M20/M20A_hydrolases"/>
</dbReference>
<dbReference type="Gene3D" id="3.30.70.360">
    <property type="match status" value="1"/>
</dbReference>
<dbReference type="PIRSF" id="PIRSF037226">
    <property type="entry name" value="Amidohydrolase_ACY1L2_prd"/>
    <property type="match status" value="1"/>
</dbReference>
<accession>A0A225B647</accession>
<protein>
    <recommendedName>
        <fullName evidence="2">Peptidase M20 domain-containing protein 2</fullName>
    </recommendedName>
</protein>
<dbReference type="AlphaFoldDB" id="A0A225B647"/>
<dbReference type="GO" id="GO:0016805">
    <property type="term" value="F:dipeptidase activity"/>
    <property type="evidence" value="ECO:0007669"/>
    <property type="project" value="InterPro"/>
</dbReference>
<organism evidence="3 4">
    <name type="scientific">Talaromyces atroroseus</name>
    <dbReference type="NCBI Taxonomy" id="1441469"/>
    <lineage>
        <taxon>Eukaryota</taxon>
        <taxon>Fungi</taxon>
        <taxon>Dikarya</taxon>
        <taxon>Ascomycota</taxon>
        <taxon>Pezizomycotina</taxon>
        <taxon>Eurotiomycetes</taxon>
        <taxon>Eurotiomycetidae</taxon>
        <taxon>Eurotiales</taxon>
        <taxon>Trichocomaceae</taxon>
        <taxon>Talaromyces</taxon>
        <taxon>Talaromyces sect. Trachyspermi</taxon>
    </lineage>
</organism>
<dbReference type="PANTHER" id="PTHR30575">
    <property type="entry name" value="PEPTIDASE M20"/>
    <property type="match status" value="1"/>
</dbReference>
<evidence type="ECO:0000313" key="3">
    <source>
        <dbReference type="EMBL" id="OKL61377.1"/>
    </source>
</evidence>
<comment type="caution">
    <text evidence="3">The sequence shown here is derived from an EMBL/GenBank/DDBJ whole genome shotgun (WGS) entry which is preliminary data.</text>
</comment>